<keyword evidence="3 6" id="KW-0731">Sigma factor</keyword>
<dbReference type="AlphaFoldDB" id="A0A7Z0JBU0"/>
<dbReference type="SUPFAM" id="SSF88946">
    <property type="entry name" value="Sigma2 domain of RNA polymerase sigma factors"/>
    <property type="match status" value="1"/>
</dbReference>
<evidence type="ECO:0000256" key="3">
    <source>
        <dbReference type="ARBA" id="ARBA00023082"/>
    </source>
</evidence>
<dbReference type="PANTHER" id="PTHR43133">
    <property type="entry name" value="RNA POLYMERASE ECF-TYPE SIGMA FACTO"/>
    <property type="match status" value="1"/>
</dbReference>
<dbReference type="Gene3D" id="1.10.10.10">
    <property type="entry name" value="Winged helix-like DNA-binding domain superfamily/Winged helix DNA-binding domain"/>
    <property type="match status" value="1"/>
</dbReference>
<feature type="domain" description="RNA polymerase sigma-70 region 2" evidence="7">
    <location>
        <begin position="28"/>
        <end position="93"/>
    </location>
</feature>
<dbReference type="PROSITE" id="PS01063">
    <property type="entry name" value="SIGMA70_ECF"/>
    <property type="match status" value="1"/>
</dbReference>
<dbReference type="EMBL" id="JACCFS010000001">
    <property type="protein sequence ID" value="NYJ36678.1"/>
    <property type="molecule type" value="Genomic_DNA"/>
</dbReference>
<evidence type="ECO:0000259" key="7">
    <source>
        <dbReference type="Pfam" id="PF04542"/>
    </source>
</evidence>
<dbReference type="Proteomes" id="UP000572051">
    <property type="component" value="Unassembled WGS sequence"/>
</dbReference>
<protein>
    <recommendedName>
        <fullName evidence="6">RNA polymerase sigma factor</fullName>
    </recommendedName>
</protein>
<evidence type="ECO:0000256" key="2">
    <source>
        <dbReference type="ARBA" id="ARBA00023015"/>
    </source>
</evidence>
<dbReference type="CDD" id="cd06171">
    <property type="entry name" value="Sigma70_r4"/>
    <property type="match status" value="1"/>
</dbReference>
<dbReference type="Pfam" id="PF04542">
    <property type="entry name" value="Sigma70_r2"/>
    <property type="match status" value="1"/>
</dbReference>
<dbReference type="InterPro" id="IPR007627">
    <property type="entry name" value="RNA_pol_sigma70_r2"/>
</dbReference>
<dbReference type="NCBIfam" id="TIGR02937">
    <property type="entry name" value="sigma70-ECF"/>
    <property type="match status" value="1"/>
</dbReference>
<evidence type="ECO:0000256" key="4">
    <source>
        <dbReference type="ARBA" id="ARBA00023125"/>
    </source>
</evidence>
<feature type="domain" description="RNA polymerase sigma factor 70 region 4 type 2" evidence="8">
    <location>
        <begin position="118"/>
        <end position="170"/>
    </location>
</feature>
<evidence type="ECO:0000256" key="6">
    <source>
        <dbReference type="RuleBase" id="RU000716"/>
    </source>
</evidence>
<keyword evidence="5 6" id="KW-0804">Transcription</keyword>
<dbReference type="Gene3D" id="1.10.1740.10">
    <property type="match status" value="1"/>
</dbReference>
<name>A0A7Z0JBU0_9ACTN</name>
<dbReference type="InterPro" id="IPR013324">
    <property type="entry name" value="RNA_pol_sigma_r3/r4-like"/>
</dbReference>
<comment type="caution">
    <text evidence="9">The sequence shown here is derived from an EMBL/GenBank/DDBJ whole genome shotgun (WGS) entry which is preliminary data.</text>
</comment>
<dbReference type="Pfam" id="PF08281">
    <property type="entry name" value="Sigma70_r4_2"/>
    <property type="match status" value="1"/>
</dbReference>
<dbReference type="RefSeq" id="WP_179826751.1">
    <property type="nucleotide sequence ID" value="NZ_JACCFS010000001.1"/>
</dbReference>
<comment type="similarity">
    <text evidence="1 6">Belongs to the sigma-70 factor family. ECF subfamily.</text>
</comment>
<evidence type="ECO:0000313" key="9">
    <source>
        <dbReference type="EMBL" id="NYJ36678.1"/>
    </source>
</evidence>
<dbReference type="SUPFAM" id="SSF88659">
    <property type="entry name" value="Sigma3 and sigma4 domains of RNA polymerase sigma factors"/>
    <property type="match status" value="1"/>
</dbReference>
<reference evidence="9 10" key="1">
    <citation type="submission" date="2020-07" db="EMBL/GenBank/DDBJ databases">
        <title>Sequencing the genomes of 1000 actinobacteria strains.</title>
        <authorList>
            <person name="Klenk H.-P."/>
        </authorList>
    </citation>
    <scope>NUCLEOTIDE SEQUENCE [LARGE SCALE GENOMIC DNA]</scope>
    <source>
        <strain evidence="9 10">DSM 44442</strain>
    </source>
</reference>
<dbReference type="InterPro" id="IPR039425">
    <property type="entry name" value="RNA_pol_sigma-70-like"/>
</dbReference>
<dbReference type="GO" id="GO:0003677">
    <property type="term" value="F:DNA binding"/>
    <property type="evidence" value="ECO:0007669"/>
    <property type="project" value="UniProtKB-KW"/>
</dbReference>
<evidence type="ECO:0000259" key="8">
    <source>
        <dbReference type="Pfam" id="PF08281"/>
    </source>
</evidence>
<dbReference type="InterPro" id="IPR014284">
    <property type="entry name" value="RNA_pol_sigma-70_dom"/>
</dbReference>
<dbReference type="InterPro" id="IPR013325">
    <property type="entry name" value="RNA_pol_sigma_r2"/>
</dbReference>
<dbReference type="PANTHER" id="PTHR43133:SF61">
    <property type="entry name" value="ECF RNA POLYMERASE SIGMA FACTOR SIGC"/>
    <property type="match status" value="1"/>
</dbReference>
<dbReference type="InterPro" id="IPR013249">
    <property type="entry name" value="RNA_pol_sigma70_r4_t2"/>
</dbReference>
<evidence type="ECO:0000256" key="1">
    <source>
        <dbReference type="ARBA" id="ARBA00010641"/>
    </source>
</evidence>
<gene>
    <name evidence="9" type="ORF">HNR10_004559</name>
</gene>
<dbReference type="GO" id="GO:0016987">
    <property type="term" value="F:sigma factor activity"/>
    <property type="evidence" value="ECO:0007669"/>
    <property type="project" value="UniProtKB-KW"/>
</dbReference>
<dbReference type="GO" id="GO:0006950">
    <property type="term" value="P:response to stress"/>
    <property type="evidence" value="ECO:0007669"/>
    <property type="project" value="UniProtKB-ARBA"/>
</dbReference>
<sequence>MPVTHVHDDLEHLAASARTGSRTALEDLVRRTRPDVARYIARRVPQDRVEELTQETYLRVLGGLRRYSGRAPVRAWLLAIARNTVVDRYRSDAARPDCVGGTDWELVPASPERFDEYLALRGLLDALSPERRQAFVLTQVEGCTYEETARLVGAPVGTIRSRVARARSDLLSFLAPSQARPRIRGAE</sequence>
<keyword evidence="2 6" id="KW-0805">Transcription regulation</keyword>
<dbReference type="InterPro" id="IPR036388">
    <property type="entry name" value="WH-like_DNA-bd_sf"/>
</dbReference>
<proteinExistence type="inferred from homology"/>
<keyword evidence="4 6" id="KW-0238">DNA-binding</keyword>
<dbReference type="GO" id="GO:0006352">
    <property type="term" value="P:DNA-templated transcription initiation"/>
    <property type="evidence" value="ECO:0007669"/>
    <property type="project" value="InterPro"/>
</dbReference>
<evidence type="ECO:0000313" key="10">
    <source>
        <dbReference type="Proteomes" id="UP000572051"/>
    </source>
</evidence>
<evidence type="ECO:0000256" key="5">
    <source>
        <dbReference type="ARBA" id="ARBA00023163"/>
    </source>
</evidence>
<organism evidence="9 10">
    <name type="scientific">Nocardiopsis aegyptia</name>
    <dbReference type="NCBI Taxonomy" id="220378"/>
    <lineage>
        <taxon>Bacteria</taxon>
        <taxon>Bacillati</taxon>
        <taxon>Actinomycetota</taxon>
        <taxon>Actinomycetes</taxon>
        <taxon>Streptosporangiales</taxon>
        <taxon>Nocardiopsidaceae</taxon>
        <taxon>Nocardiopsis</taxon>
    </lineage>
</organism>
<keyword evidence="10" id="KW-1185">Reference proteome</keyword>
<accession>A0A7Z0JBU0</accession>
<dbReference type="InterPro" id="IPR000838">
    <property type="entry name" value="RNA_pol_sigma70_ECF_CS"/>
</dbReference>